<feature type="compositionally biased region" description="Polar residues" evidence="10">
    <location>
        <begin position="241"/>
        <end position="252"/>
    </location>
</feature>
<organism evidence="11 12">
    <name type="scientific">Alternaria atra</name>
    <dbReference type="NCBI Taxonomy" id="119953"/>
    <lineage>
        <taxon>Eukaryota</taxon>
        <taxon>Fungi</taxon>
        <taxon>Dikarya</taxon>
        <taxon>Ascomycota</taxon>
        <taxon>Pezizomycotina</taxon>
        <taxon>Dothideomycetes</taxon>
        <taxon>Pleosporomycetidae</taxon>
        <taxon>Pleosporales</taxon>
        <taxon>Pleosporineae</taxon>
        <taxon>Pleosporaceae</taxon>
        <taxon>Alternaria</taxon>
        <taxon>Alternaria sect. Ulocladioides</taxon>
    </lineage>
</organism>
<keyword evidence="7" id="KW-0175">Coiled coil</keyword>
<evidence type="ECO:0000256" key="10">
    <source>
        <dbReference type="SAM" id="MobiDB-lite"/>
    </source>
</evidence>
<dbReference type="GO" id="GO:0051301">
    <property type="term" value="P:cell division"/>
    <property type="evidence" value="ECO:0007669"/>
    <property type="project" value="UniProtKB-KW"/>
</dbReference>
<dbReference type="EMBL" id="CAJRGZ010000015">
    <property type="protein sequence ID" value="CAG5143545.1"/>
    <property type="molecule type" value="Genomic_DNA"/>
</dbReference>
<feature type="region of interest" description="Disordered" evidence="10">
    <location>
        <begin position="185"/>
        <end position="215"/>
    </location>
</feature>
<accession>A0A8J2HVJ9</accession>
<feature type="region of interest" description="Disordered" evidence="10">
    <location>
        <begin position="369"/>
        <end position="391"/>
    </location>
</feature>
<dbReference type="PANTHER" id="PTHR14527">
    <property type="entry name" value="PROTEIN MIS12 HOMOLOG"/>
    <property type="match status" value="1"/>
</dbReference>
<proteinExistence type="inferred from homology"/>
<comment type="similarity">
    <text evidence="2">Belongs to the mis12 family.</text>
</comment>
<dbReference type="GO" id="GO:0005634">
    <property type="term" value="C:nucleus"/>
    <property type="evidence" value="ECO:0007669"/>
    <property type="project" value="InterPro"/>
</dbReference>
<name>A0A8J2HVJ9_9PLEO</name>
<dbReference type="GO" id="GO:0051382">
    <property type="term" value="P:kinetochore assembly"/>
    <property type="evidence" value="ECO:0007669"/>
    <property type="project" value="TreeGrafter"/>
</dbReference>
<dbReference type="PANTHER" id="PTHR14527:SF2">
    <property type="entry name" value="PROTEIN MIS12 HOMOLOG"/>
    <property type="match status" value="1"/>
</dbReference>
<evidence type="ECO:0000256" key="7">
    <source>
        <dbReference type="ARBA" id="ARBA00023054"/>
    </source>
</evidence>
<dbReference type="GeneID" id="67012698"/>
<dbReference type="AlphaFoldDB" id="A0A8J2HVJ9"/>
<gene>
    <name evidence="11" type="ORF">ALTATR162_LOCUS1371</name>
</gene>
<keyword evidence="4" id="KW-0132">Cell division</keyword>
<reference evidence="11" key="1">
    <citation type="submission" date="2021-05" db="EMBL/GenBank/DDBJ databases">
        <authorList>
            <person name="Stam R."/>
        </authorList>
    </citation>
    <scope>NUCLEOTIDE SEQUENCE</scope>
    <source>
        <strain evidence="11">CS162</strain>
    </source>
</reference>
<dbReference type="Proteomes" id="UP000676310">
    <property type="component" value="Unassembled WGS sequence"/>
</dbReference>
<evidence type="ECO:0000256" key="4">
    <source>
        <dbReference type="ARBA" id="ARBA00022618"/>
    </source>
</evidence>
<keyword evidence="6" id="KW-0995">Kinetochore</keyword>
<dbReference type="InterPro" id="IPR008685">
    <property type="entry name" value="Centromere_Mis12"/>
</dbReference>
<feature type="region of interest" description="Disordered" evidence="10">
    <location>
        <begin position="286"/>
        <end position="321"/>
    </location>
</feature>
<evidence type="ECO:0000256" key="8">
    <source>
        <dbReference type="ARBA" id="ARBA00023306"/>
    </source>
</evidence>
<evidence type="ECO:0000256" key="2">
    <source>
        <dbReference type="ARBA" id="ARBA00008643"/>
    </source>
</evidence>
<comment type="subcellular location">
    <subcellularLocation>
        <location evidence="1">Chromosome</location>
        <location evidence="1">Centromere</location>
        <location evidence="1">Kinetochore</location>
    </subcellularLocation>
</comment>
<comment type="caution">
    <text evidence="11">The sequence shown here is derived from an EMBL/GenBank/DDBJ whole genome shotgun (WGS) entry which is preliminary data.</text>
</comment>
<feature type="compositionally biased region" description="Polar residues" evidence="10">
    <location>
        <begin position="200"/>
        <end position="215"/>
    </location>
</feature>
<protein>
    <recommendedName>
        <fullName evidence="13">Mis12 domain-containing protein</fullName>
    </recommendedName>
</protein>
<feature type="compositionally biased region" description="Basic and acidic residues" evidence="10">
    <location>
        <begin position="309"/>
        <end position="321"/>
    </location>
</feature>
<dbReference type="Pfam" id="PF05859">
    <property type="entry name" value="Mis12"/>
    <property type="match status" value="1"/>
</dbReference>
<dbReference type="GO" id="GO:0000444">
    <property type="term" value="C:MIS12/MIND type complex"/>
    <property type="evidence" value="ECO:0007669"/>
    <property type="project" value="TreeGrafter"/>
</dbReference>
<feature type="compositionally biased region" description="Basic and acidic residues" evidence="10">
    <location>
        <begin position="369"/>
        <end position="378"/>
    </location>
</feature>
<evidence type="ECO:0000313" key="11">
    <source>
        <dbReference type="EMBL" id="CAG5143545.1"/>
    </source>
</evidence>
<dbReference type="OrthoDB" id="1884855at2759"/>
<feature type="compositionally biased region" description="Acidic residues" evidence="10">
    <location>
        <begin position="380"/>
        <end position="391"/>
    </location>
</feature>
<dbReference type="GO" id="GO:0000070">
    <property type="term" value="P:mitotic sister chromatid segregation"/>
    <property type="evidence" value="ECO:0007669"/>
    <property type="project" value="TreeGrafter"/>
</dbReference>
<evidence type="ECO:0000256" key="5">
    <source>
        <dbReference type="ARBA" id="ARBA00022776"/>
    </source>
</evidence>
<feature type="region of interest" description="Disordered" evidence="10">
    <location>
        <begin position="241"/>
        <end position="271"/>
    </location>
</feature>
<evidence type="ECO:0000256" key="1">
    <source>
        <dbReference type="ARBA" id="ARBA00004629"/>
    </source>
</evidence>
<feature type="compositionally biased region" description="Low complexity" evidence="10">
    <location>
        <begin position="293"/>
        <end position="308"/>
    </location>
</feature>
<keyword evidence="8" id="KW-0131">Cell cycle</keyword>
<sequence length="391" mass="43133">MASAKQQENMLLTEHFTWPPISLIDDIINAVNEVLYRCTDSFETGLSSADPSLLGFADLYASQGRTPERDGDGNDLFPEARLEIEEGVLKLETLMENAVDKNFDKLEIWTLRNVFALGRGKGGDEGLGEWVRLGHYENLEPPPKDSKLTPEALYTLRRKLIETQKLNAALVAEKTRNEAQIARLKALLQPPPAPKREQGTSKSPSKASSERNGQNEQSVPFAFLTHTAAAQSLGMQVLPQQSNTNTASNGENKNNDKKPAPLTTHTTFTTSQLPHLRQLLASLKPHLPNTALPSNTTPSSHTTNSQPQTKDKEELSRERRVYVESQSKRILERRGVDTRDGVEGVWEGGSRVGADEVRGLEGLVDAFGRIDKAKKANEQENGDDGDVMDTS</sequence>
<keyword evidence="5" id="KW-0498">Mitosis</keyword>
<evidence type="ECO:0000256" key="9">
    <source>
        <dbReference type="ARBA" id="ARBA00023328"/>
    </source>
</evidence>
<evidence type="ECO:0000313" key="12">
    <source>
        <dbReference type="Proteomes" id="UP000676310"/>
    </source>
</evidence>
<evidence type="ECO:0000256" key="6">
    <source>
        <dbReference type="ARBA" id="ARBA00022838"/>
    </source>
</evidence>
<evidence type="ECO:0000256" key="3">
    <source>
        <dbReference type="ARBA" id="ARBA00022454"/>
    </source>
</evidence>
<dbReference type="RefSeq" id="XP_043164902.1">
    <property type="nucleotide sequence ID" value="XM_043308967.1"/>
</dbReference>
<keyword evidence="12" id="KW-1185">Reference proteome</keyword>
<keyword evidence="3" id="KW-0158">Chromosome</keyword>
<keyword evidence="9" id="KW-0137">Centromere</keyword>
<evidence type="ECO:0008006" key="13">
    <source>
        <dbReference type="Google" id="ProtNLM"/>
    </source>
</evidence>